<evidence type="ECO:0000256" key="8">
    <source>
        <dbReference type="ARBA" id="ARBA00022884"/>
    </source>
</evidence>
<evidence type="ECO:0000256" key="3">
    <source>
        <dbReference type="ARBA" id="ARBA00011245"/>
    </source>
</evidence>
<dbReference type="OrthoDB" id="430326at2759"/>
<evidence type="ECO:0000256" key="5">
    <source>
        <dbReference type="ARBA" id="ARBA00022723"/>
    </source>
</evidence>
<evidence type="ECO:0000259" key="12">
    <source>
        <dbReference type="PROSITE" id="PS51959"/>
    </source>
</evidence>
<keyword evidence="5 11" id="KW-0479">Metal-binding</keyword>
<comment type="catalytic activity">
    <reaction evidence="11">
        <text>ribonucleotidyl-uridine-RNA = a 5'-end dephospho-uridine-RNA + a 3'-end 2',3'-cyclophospho-ribonucleotide-RNA</text>
        <dbReference type="Rhea" id="RHEA:67792"/>
        <dbReference type="Rhea" id="RHEA-COMP:10464"/>
        <dbReference type="Rhea" id="RHEA-COMP:17354"/>
        <dbReference type="Rhea" id="RHEA-COMP:17356"/>
        <dbReference type="ChEBI" id="CHEBI:83064"/>
        <dbReference type="ChEBI" id="CHEBI:173117"/>
        <dbReference type="ChEBI" id="CHEBI:173224"/>
    </reaction>
</comment>
<protein>
    <recommendedName>
        <fullName evidence="11">Uridylate-specific endoribonuclease</fullName>
        <ecNumber evidence="11">4.6.1.-</ecNumber>
    </recommendedName>
</protein>
<feature type="chain" id="PRO_5041011717" description="Uridylate-specific endoribonuclease" evidence="11">
    <location>
        <begin position="21"/>
        <end position="164"/>
    </location>
</feature>
<evidence type="ECO:0000256" key="6">
    <source>
        <dbReference type="ARBA" id="ARBA00022759"/>
    </source>
</evidence>
<keyword evidence="10" id="KW-0456">Lyase</keyword>
<dbReference type="PROSITE" id="PS51959">
    <property type="entry name" value="ENDOU"/>
    <property type="match status" value="1"/>
</dbReference>
<sequence>MNSYYFIFGFLSCVLGKCLCEGQKSLNSKSDLGNLCQNMWNAAGNNLKIGKEIIINENSTPLMTLTAQGKAKLKRDIFVKFKALLNNYEEDEKRPEIPSATEQREEDAFINAITVNGGPMQVAFNYLKDKGKVSIGRLDQFKPVLKKCGFRNTPSGWGCKVFWF</sequence>
<dbReference type="AlphaFoldDB" id="A0A9W9Z1T8"/>
<evidence type="ECO:0000256" key="9">
    <source>
        <dbReference type="ARBA" id="ARBA00023211"/>
    </source>
</evidence>
<comment type="cofactor">
    <cofactor evidence="1 11">
        <name>Mn(2+)</name>
        <dbReference type="ChEBI" id="CHEBI:29035"/>
    </cofactor>
</comment>
<evidence type="ECO:0000313" key="14">
    <source>
        <dbReference type="Proteomes" id="UP001163046"/>
    </source>
</evidence>
<dbReference type="SUPFAM" id="SSF142877">
    <property type="entry name" value="EndoU-like"/>
    <property type="match status" value="1"/>
</dbReference>
<organism evidence="13 14">
    <name type="scientific">Desmophyllum pertusum</name>
    <dbReference type="NCBI Taxonomy" id="174260"/>
    <lineage>
        <taxon>Eukaryota</taxon>
        <taxon>Metazoa</taxon>
        <taxon>Cnidaria</taxon>
        <taxon>Anthozoa</taxon>
        <taxon>Hexacorallia</taxon>
        <taxon>Scleractinia</taxon>
        <taxon>Caryophylliina</taxon>
        <taxon>Caryophylliidae</taxon>
        <taxon>Desmophyllum</taxon>
    </lineage>
</organism>
<keyword evidence="14" id="KW-1185">Reference proteome</keyword>
<comment type="subunit">
    <text evidence="3 11">Monomer.</text>
</comment>
<evidence type="ECO:0000313" key="13">
    <source>
        <dbReference type="EMBL" id="KAJ7373577.1"/>
    </source>
</evidence>
<dbReference type="InterPro" id="IPR037227">
    <property type="entry name" value="EndoU-like"/>
</dbReference>
<evidence type="ECO:0000256" key="10">
    <source>
        <dbReference type="ARBA" id="ARBA00023239"/>
    </source>
</evidence>
<dbReference type="Proteomes" id="UP001163046">
    <property type="component" value="Unassembled WGS sequence"/>
</dbReference>
<accession>A0A9W9Z1T8</accession>
<dbReference type="PANTHER" id="PTHR12439:SF11">
    <property type="entry name" value="URIDYLATE-SPECIFIC ENDORIBONUCLEASE"/>
    <property type="match status" value="1"/>
</dbReference>
<keyword evidence="11" id="KW-0732">Signal</keyword>
<comment type="similarity">
    <text evidence="2 11">Belongs to the ENDOU family.</text>
</comment>
<evidence type="ECO:0000256" key="4">
    <source>
        <dbReference type="ARBA" id="ARBA00022722"/>
    </source>
</evidence>
<dbReference type="GO" id="GO:0046872">
    <property type="term" value="F:metal ion binding"/>
    <property type="evidence" value="ECO:0007669"/>
    <property type="project" value="UniProtKB-UniRule"/>
</dbReference>
<evidence type="ECO:0000256" key="1">
    <source>
        <dbReference type="ARBA" id="ARBA00001936"/>
    </source>
</evidence>
<dbReference type="GO" id="GO:0003723">
    <property type="term" value="F:RNA binding"/>
    <property type="evidence" value="ECO:0007669"/>
    <property type="project" value="UniProtKB-UniRule"/>
</dbReference>
<name>A0A9W9Z1T8_9CNID</name>
<dbReference type="EMBL" id="MU826830">
    <property type="protein sequence ID" value="KAJ7373577.1"/>
    <property type="molecule type" value="Genomic_DNA"/>
</dbReference>
<dbReference type="EC" id="4.6.1.-" evidence="11"/>
<feature type="signal peptide" evidence="11">
    <location>
        <begin position="1"/>
        <end position="20"/>
    </location>
</feature>
<keyword evidence="6 11" id="KW-0255">Endonuclease</keyword>
<proteinExistence type="inferred from homology"/>
<evidence type="ECO:0000256" key="11">
    <source>
        <dbReference type="RuleBase" id="RU367085"/>
    </source>
</evidence>
<dbReference type="GO" id="GO:0016829">
    <property type="term" value="F:lyase activity"/>
    <property type="evidence" value="ECO:0007669"/>
    <property type="project" value="UniProtKB-KW"/>
</dbReference>
<keyword evidence="9 11" id="KW-0464">Manganese</keyword>
<keyword evidence="8 11" id="KW-0694">RNA-binding</keyword>
<keyword evidence="7 11" id="KW-0378">Hydrolase</keyword>
<comment type="caution">
    <text evidence="13">The sequence shown here is derived from an EMBL/GenBank/DDBJ whole genome shotgun (WGS) entry which is preliminary data.</text>
</comment>
<dbReference type="GO" id="GO:0004521">
    <property type="term" value="F:RNA endonuclease activity"/>
    <property type="evidence" value="ECO:0007669"/>
    <property type="project" value="UniProtKB-UniRule"/>
</dbReference>
<dbReference type="InterPro" id="IPR018998">
    <property type="entry name" value="EndoU_C"/>
</dbReference>
<evidence type="ECO:0000256" key="2">
    <source>
        <dbReference type="ARBA" id="ARBA00010168"/>
    </source>
</evidence>
<dbReference type="GO" id="GO:0016787">
    <property type="term" value="F:hydrolase activity"/>
    <property type="evidence" value="ECO:0007669"/>
    <property type="project" value="UniProtKB-KW"/>
</dbReference>
<reference evidence="13" key="1">
    <citation type="submission" date="2023-01" db="EMBL/GenBank/DDBJ databases">
        <title>Genome assembly of the deep-sea coral Lophelia pertusa.</title>
        <authorList>
            <person name="Herrera S."/>
            <person name="Cordes E."/>
        </authorList>
    </citation>
    <scope>NUCLEOTIDE SEQUENCE</scope>
    <source>
        <strain evidence="13">USNM1676648</strain>
        <tissue evidence="13">Polyp</tissue>
    </source>
</reference>
<feature type="domain" description="EndoU" evidence="12">
    <location>
        <begin position="28"/>
        <end position="164"/>
    </location>
</feature>
<evidence type="ECO:0000256" key="7">
    <source>
        <dbReference type="ARBA" id="ARBA00022801"/>
    </source>
</evidence>
<dbReference type="Pfam" id="PF09412">
    <property type="entry name" value="XendoU"/>
    <property type="match status" value="1"/>
</dbReference>
<dbReference type="PANTHER" id="PTHR12439">
    <property type="entry name" value="PLACENTAL PROTEIN 11-RELATED"/>
    <property type="match status" value="1"/>
</dbReference>
<dbReference type="InterPro" id="IPR039787">
    <property type="entry name" value="ENDOU"/>
</dbReference>
<keyword evidence="4 11" id="KW-0540">Nuclease</keyword>
<gene>
    <name evidence="13" type="ORF">OS493_011182</name>
</gene>